<dbReference type="SUPFAM" id="SSF52833">
    <property type="entry name" value="Thioredoxin-like"/>
    <property type="match status" value="1"/>
</dbReference>
<evidence type="ECO:0000259" key="1">
    <source>
        <dbReference type="PROSITE" id="PS51352"/>
    </source>
</evidence>
<dbReference type="EMBL" id="MSJM01000002">
    <property type="protein sequence ID" value="OLF48578.1"/>
    <property type="molecule type" value="Genomic_DNA"/>
</dbReference>
<gene>
    <name evidence="2" type="ORF">BU202_02880</name>
</gene>
<keyword evidence="3" id="KW-1185">Reference proteome</keyword>
<dbReference type="CDD" id="cd02966">
    <property type="entry name" value="TlpA_like_family"/>
    <property type="match status" value="1"/>
</dbReference>
<dbReference type="GO" id="GO:0016491">
    <property type="term" value="F:oxidoreductase activity"/>
    <property type="evidence" value="ECO:0007669"/>
    <property type="project" value="InterPro"/>
</dbReference>
<feature type="domain" description="Thioredoxin" evidence="1">
    <location>
        <begin position="50"/>
        <end position="190"/>
    </location>
</feature>
<dbReference type="RefSeq" id="WP_075104299.1">
    <property type="nucleotide sequence ID" value="NZ_MSJM01000002.1"/>
</dbReference>
<reference evidence="3" key="1">
    <citation type="submission" date="2016-12" db="EMBL/GenBank/DDBJ databases">
        <authorList>
            <person name="Gulvik C.A."/>
        </authorList>
    </citation>
    <scope>NUCLEOTIDE SEQUENCE [LARGE SCALE GENOMIC DNA]</scope>
    <source>
        <strain evidence="3">NED12-00049-6B</strain>
    </source>
</reference>
<dbReference type="PANTHER" id="PTHR42852:SF17">
    <property type="entry name" value="THIOREDOXIN-LIKE PROTEIN HI_1115"/>
    <property type="match status" value="1"/>
</dbReference>
<dbReference type="InterPro" id="IPR036249">
    <property type="entry name" value="Thioredoxin-like_sf"/>
</dbReference>
<organism evidence="2 3">
    <name type="scientific">Streptococcus cuniculi</name>
    <dbReference type="NCBI Taxonomy" id="1432788"/>
    <lineage>
        <taxon>Bacteria</taxon>
        <taxon>Bacillati</taxon>
        <taxon>Bacillota</taxon>
        <taxon>Bacilli</taxon>
        <taxon>Lactobacillales</taxon>
        <taxon>Streptococcaceae</taxon>
        <taxon>Streptococcus</taxon>
    </lineage>
</organism>
<dbReference type="InterPro" id="IPR013740">
    <property type="entry name" value="Redoxin"/>
</dbReference>
<dbReference type="PANTHER" id="PTHR42852">
    <property type="entry name" value="THIOL:DISULFIDE INTERCHANGE PROTEIN DSBE"/>
    <property type="match status" value="1"/>
</dbReference>
<dbReference type="PROSITE" id="PS51352">
    <property type="entry name" value="THIOREDOXIN_2"/>
    <property type="match status" value="1"/>
</dbReference>
<dbReference type="InterPro" id="IPR050553">
    <property type="entry name" value="Thioredoxin_ResA/DsbE_sf"/>
</dbReference>
<name>A0A1Q8E9W2_9STRE</name>
<dbReference type="AlphaFoldDB" id="A0A1Q8E9W2"/>
<proteinExistence type="predicted"/>
<dbReference type="Gene3D" id="3.40.30.10">
    <property type="entry name" value="Glutaredoxin"/>
    <property type="match status" value="1"/>
</dbReference>
<comment type="caution">
    <text evidence="2">The sequence shown here is derived from an EMBL/GenBank/DDBJ whole genome shotgun (WGS) entry which is preliminary data.</text>
</comment>
<accession>A0A1Q8E9W2</accession>
<dbReference type="Proteomes" id="UP000186890">
    <property type="component" value="Unassembled WGS sequence"/>
</dbReference>
<evidence type="ECO:0000313" key="3">
    <source>
        <dbReference type="Proteomes" id="UP000186890"/>
    </source>
</evidence>
<sequence length="190" mass="21833">MKWKDRWWVPFLVVGLLVATGVWASYHLVISPDSSQTQEEIPPTSNSALELEGSRVPEFTVLDKNGLDKTDADFSDKPMLIVEWASWCPDCQQQLPVVQEVYKKYGDKVNFVMINLSDPNIEPKEQADQYIKREGFSFPYYYDNGQQAADSLKVQSIPTMYFVDKEQNVKKVVIRFQDEASLEAQLKTIL</sequence>
<dbReference type="InterPro" id="IPR013766">
    <property type="entry name" value="Thioredoxin_domain"/>
</dbReference>
<protein>
    <submittedName>
        <fullName evidence="2">Thioredoxin</fullName>
    </submittedName>
</protein>
<dbReference type="OrthoDB" id="25753at2"/>
<evidence type="ECO:0000313" key="2">
    <source>
        <dbReference type="EMBL" id="OLF48578.1"/>
    </source>
</evidence>
<dbReference type="Pfam" id="PF08534">
    <property type="entry name" value="Redoxin"/>
    <property type="match status" value="1"/>
</dbReference>